<organism evidence="2 3">
    <name type="scientific">Paratrimastix pyriformis</name>
    <dbReference type="NCBI Taxonomy" id="342808"/>
    <lineage>
        <taxon>Eukaryota</taxon>
        <taxon>Metamonada</taxon>
        <taxon>Preaxostyla</taxon>
        <taxon>Paratrimastigidae</taxon>
        <taxon>Paratrimastix</taxon>
    </lineage>
</organism>
<reference evidence="2" key="1">
    <citation type="journal article" date="2022" name="bioRxiv">
        <title>Genomics of Preaxostyla Flagellates Illuminates Evolutionary Transitions and the Path Towards Mitochondrial Loss.</title>
        <authorList>
            <person name="Novak L.V.F."/>
            <person name="Treitli S.C."/>
            <person name="Pyrih J."/>
            <person name="Halakuc P."/>
            <person name="Pipaliya S.V."/>
            <person name="Vacek V."/>
            <person name="Brzon O."/>
            <person name="Soukal P."/>
            <person name="Eme L."/>
            <person name="Dacks J.B."/>
            <person name="Karnkowska A."/>
            <person name="Elias M."/>
            <person name="Hampl V."/>
        </authorList>
    </citation>
    <scope>NUCLEOTIDE SEQUENCE</scope>
    <source>
        <strain evidence="2">RCP-MX</strain>
    </source>
</reference>
<accession>A0ABQ8UWY4</accession>
<sequence length="108" mass="12298">MSRQPHPPFIHLLSYRQHLPGARLRLVLDCTDIPMLAQMEPRAPEEPATMRVVPPEEGPPAPPRFEFRNCRPYCKRFVLSGDIRCLLVPSSIACPMKHAPHARKVPVE</sequence>
<comment type="caution">
    <text evidence="2">The sequence shown here is derived from an EMBL/GenBank/DDBJ whole genome shotgun (WGS) entry which is preliminary data.</text>
</comment>
<feature type="region of interest" description="Disordered" evidence="1">
    <location>
        <begin position="39"/>
        <end position="61"/>
    </location>
</feature>
<evidence type="ECO:0000256" key="1">
    <source>
        <dbReference type="SAM" id="MobiDB-lite"/>
    </source>
</evidence>
<protein>
    <submittedName>
        <fullName evidence="2">Uncharacterized protein</fullName>
    </submittedName>
</protein>
<evidence type="ECO:0000313" key="3">
    <source>
        <dbReference type="Proteomes" id="UP001141327"/>
    </source>
</evidence>
<keyword evidence="3" id="KW-1185">Reference proteome</keyword>
<dbReference type="EMBL" id="JAPMOS010000005">
    <property type="protein sequence ID" value="KAJ4461869.1"/>
    <property type="molecule type" value="Genomic_DNA"/>
</dbReference>
<gene>
    <name evidence="2" type="ORF">PAPYR_1550</name>
</gene>
<proteinExistence type="predicted"/>
<evidence type="ECO:0000313" key="2">
    <source>
        <dbReference type="EMBL" id="KAJ4461869.1"/>
    </source>
</evidence>
<dbReference type="Proteomes" id="UP001141327">
    <property type="component" value="Unassembled WGS sequence"/>
</dbReference>
<name>A0ABQ8UWY4_9EUKA</name>